<dbReference type="InterPro" id="IPR018497">
    <property type="entry name" value="Peptidase_M13_C"/>
</dbReference>
<dbReference type="InterPro" id="IPR008753">
    <property type="entry name" value="Peptidase_M13_N"/>
</dbReference>
<dbReference type="Gene3D" id="3.40.390.10">
    <property type="entry name" value="Collagenase (Catalytic Domain)"/>
    <property type="match status" value="1"/>
</dbReference>
<sequence length="727" mass="84052">MTVSPILLAATTALLFFTTFHVKQQAKEGERPKPVEHAICTSESCLKAAGAILDKLDQTVHPCKDFYQFSCGNYIRRTILPENMDVMSVVHSMEDEVLMIIFRALESPTLYRTGGSLIKAKMLYETCMNSDTLEDDSVQVLRLFLSERGVGHWPVLDADWSSGDMNLEWRLAMLFVHHTPVFFHMYADAPSFTSEYILNVYPASSPLGAKEVSGIDRDRIFEAYHKLLIETLRLLGVPEVRVQADSFDIIGFELQFSMITNISQQCLAKSTRQSNDTTEDDTRLYNLTVDDLEYHIPQIKWSRLMSYVFRNLGLHLDTSSLYVMVYCKDYFKQLGTLLSNTPPRTLANYMSWKFVLSYMSFMSMPFRQIFQDYTLLTPELKHSKLKTYTSRWKGCVSLVGSWFGNAIAAYYAKHGYPREVEQKAKHMVSTLKSTFIDIVSNTVWLDEESQNATIEKVLNMKTEVGYPRNMLSADYVETFYAKFAEEHAEDESFFGVQRTQKLNRPVEDNRLLVDNVYKGPLQGNAHYFATKNALVVPMGILRPPIFDTEHPEYLNFGRLGNEIAHEMAHGFENIGLQYDQEGRESRWWSEEMKNKFWMKAKCFVEQYNRYVDGQRTLHENIADSAGLKKAFMSYQRYVKENGKEPKLPGMEFTNQQLFFISFAQMKCEVRNKEGFEEYIGDSTTSLLQTPLRYRRSRQDSNLRGKIPMDFKSIALTTRPRLLVRIET</sequence>
<keyword evidence="6" id="KW-0862">Zinc</keyword>
<feature type="signal peptide" evidence="8">
    <location>
        <begin position="1"/>
        <end position="25"/>
    </location>
</feature>
<dbReference type="CDD" id="cd08662">
    <property type="entry name" value="M13"/>
    <property type="match status" value="1"/>
</dbReference>
<evidence type="ECO:0000256" key="7">
    <source>
        <dbReference type="ARBA" id="ARBA00023049"/>
    </source>
</evidence>
<name>A0AAV4M5X9_9ARAC</name>
<accession>A0AAV4M5X9</accession>
<protein>
    <submittedName>
        <fullName evidence="11">Endothelin-converting enzyme 2</fullName>
    </submittedName>
</protein>
<evidence type="ECO:0000256" key="1">
    <source>
        <dbReference type="ARBA" id="ARBA00001947"/>
    </source>
</evidence>
<reference evidence="11 12" key="1">
    <citation type="submission" date="2021-06" db="EMBL/GenBank/DDBJ databases">
        <title>Caerostris darwini draft genome.</title>
        <authorList>
            <person name="Kono N."/>
            <person name="Arakawa K."/>
        </authorList>
    </citation>
    <scope>NUCLEOTIDE SEQUENCE [LARGE SCALE GENOMIC DNA]</scope>
</reference>
<dbReference type="PROSITE" id="PS51885">
    <property type="entry name" value="NEPRILYSIN"/>
    <property type="match status" value="1"/>
</dbReference>
<evidence type="ECO:0000256" key="6">
    <source>
        <dbReference type="ARBA" id="ARBA00022833"/>
    </source>
</evidence>
<evidence type="ECO:0000256" key="8">
    <source>
        <dbReference type="SAM" id="SignalP"/>
    </source>
</evidence>
<dbReference type="PRINTS" id="PR00786">
    <property type="entry name" value="NEPRILYSIN"/>
</dbReference>
<evidence type="ECO:0000259" key="9">
    <source>
        <dbReference type="Pfam" id="PF01431"/>
    </source>
</evidence>
<evidence type="ECO:0000256" key="4">
    <source>
        <dbReference type="ARBA" id="ARBA00022723"/>
    </source>
</evidence>
<keyword evidence="5" id="KW-0378">Hydrolase</keyword>
<dbReference type="GO" id="GO:0004222">
    <property type="term" value="F:metalloendopeptidase activity"/>
    <property type="evidence" value="ECO:0007669"/>
    <property type="project" value="InterPro"/>
</dbReference>
<evidence type="ECO:0000313" key="11">
    <source>
        <dbReference type="EMBL" id="GIX67476.1"/>
    </source>
</evidence>
<dbReference type="PANTHER" id="PTHR11733">
    <property type="entry name" value="ZINC METALLOPROTEASE FAMILY M13 NEPRILYSIN-RELATED"/>
    <property type="match status" value="1"/>
</dbReference>
<feature type="domain" description="Peptidase M13 N-terminal" evidence="10">
    <location>
        <begin position="62"/>
        <end position="467"/>
    </location>
</feature>
<keyword evidence="7" id="KW-0482">Metalloprotease</keyword>
<dbReference type="GO" id="GO:0005886">
    <property type="term" value="C:plasma membrane"/>
    <property type="evidence" value="ECO:0007669"/>
    <property type="project" value="TreeGrafter"/>
</dbReference>
<dbReference type="Pfam" id="PF01431">
    <property type="entry name" value="Peptidase_M13"/>
    <property type="match status" value="1"/>
</dbReference>
<evidence type="ECO:0000256" key="2">
    <source>
        <dbReference type="ARBA" id="ARBA00007357"/>
    </source>
</evidence>
<dbReference type="Pfam" id="PF05649">
    <property type="entry name" value="Peptidase_M13_N"/>
    <property type="match status" value="1"/>
</dbReference>
<keyword evidence="12" id="KW-1185">Reference proteome</keyword>
<keyword evidence="3" id="KW-0645">Protease</keyword>
<feature type="chain" id="PRO_5043876078" evidence="8">
    <location>
        <begin position="26"/>
        <end position="727"/>
    </location>
</feature>
<dbReference type="GO" id="GO:0046872">
    <property type="term" value="F:metal ion binding"/>
    <property type="evidence" value="ECO:0007669"/>
    <property type="project" value="UniProtKB-KW"/>
</dbReference>
<comment type="caution">
    <text evidence="11">The sequence shown here is derived from an EMBL/GenBank/DDBJ whole genome shotgun (WGS) entry which is preliminary data.</text>
</comment>
<comment type="cofactor">
    <cofactor evidence="1">
        <name>Zn(2+)</name>
        <dbReference type="ChEBI" id="CHEBI:29105"/>
    </cofactor>
</comment>
<evidence type="ECO:0000259" key="10">
    <source>
        <dbReference type="Pfam" id="PF05649"/>
    </source>
</evidence>
<proteinExistence type="inferred from homology"/>
<dbReference type="EMBL" id="BPLQ01000096">
    <property type="protein sequence ID" value="GIX67476.1"/>
    <property type="molecule type" value="Genomic_DNA"/>
</dbReference>
<dbReference type="PANTHER" id="PTHR11733:SF167">
    <property type="entry name" value="FI17812P1-RELATED"/>
    <property type="match status" value="1"/>
</dbReference>
<evidence type="ECO:0000256" key="3">
    <source>
        <dbReference type="ARBA" id="ARBA00022670"/>
    </source>
</evidence>
<dbReference type="GO" id="GO:0016485">
    <property type="term" value="P:protein processing"/>
    <property type="evidence" value="ECO:0007669"/>
    <property type="project" value="TreeGrafter"/>
</dbReference>
<dbReference type="InterPro" id="IPR042089">
    <property type="entry name" value="Peptidase_M13_dom_2"/>
</dbReference>
<dbReference type="InterPro" id="IPR024079">
    <property type="entry name" value="MetalloPept_cat_dom_sf"/>
</dbReference>
<keyword evidence="8" id="KW-0732">Signal</keyword>
<dbReference type="SUPFAM" id="SSF55486">
    <property type="entry name" value="Metalloproteases ('zincins'), catalytic domain"/>
    <property type="match status" value="1"/>
</dbReference>
<organism evidence="11 12">
    <name type="scientific">Caerostris darwini</name>
    <dbReference type="NCBI Taxonomy" id="1538125"/>
    <lineage>
        <taxon>Eukaryota</taxon>
        <taxon>Metazoa</taxon>
        <taxon>Ecdysozoa</taxon>
        <taxon>Arthropoda</taxon>
        <taxon>Chelicerata</taxon>
        <taxon>Arachnida</taxon>
        <taxon>Araneae</taxon>
        <taxon>Araneomorphae</taxon>
        <taxon>Entelegynae</taxon>
        <taxon>Araneoidea</taxon>
        <taxon>Araneidae</taxon>
        <taxon>Caerostris</taxon>
    </lineage>
</organism>
<comment type="similarity">
    <text evidence="2">Belongs to the peptidase M13 family.</text>
</comment>
<gene>
    <name evidence="11" type="primary">ECE2</name>
    <name evidence="11" type="ORF">CDAR_110521</name>
</gene>
<dbReference type="Proteomes" id="UP001054837">
    <property type="component" value="Unassembled WGS sequence"/>
</dbReference>
<dbReference type="InterPro" id="IPR000718">
    <property type="entry name" value="Peptidase_M13"/>
</dbReference>
<keyword evidence="4" id="KW-0479">Metal-binding</keyword>
<feature type="domain" description="Peptidase M13 C-terminal" evidence="9">
    <location>
        <begin position="524"/>
        <end position="672"/>
    </location>
</feature>
<dbReference type="Gene3D" id="1.10.1380.10">
    <property type="entry name" value="Neutral endopeptidase , domain2"/>
    <property type="match status" value="1"/>
</dbReference>
<evidence type="ECO:0000313" key="12">
    <source>
        <dbReference type="Proteomes" id="UP001054837"/>
    </source>
</evidence>
<evidence type="ECO:0000256" key="5">
    <source>
        <dbReference type="ARBA" id="ARBA00022801"/>
    </source>
</evidence>
<dbReference type="AlphaFoldDB" id="A0AAV4M5X9"/>